<protein>
    <recommendedName>
        <fullName evidence="3">DUF4278 domain-containing protein</fullName>
    </recommendedName>
</protein>
<name>A0A2T1LZ91_9CHRO</name>
<reference evidence="1 2" key="1">
    <citation type="submission" date="2018-03" db="EMBL/GenBank/DDBJ databases">
        <title>The ancient ancestry and fast evolution of plastids.</title>
        <authorList>
            <person name="Moore K.R."/>
            <person name="Magnabosco C."/>
            <person name="Momper L."/>
            <person name="Gold D.A."/>
            <person name="Bosak T."/>
            <person name="Fournier G.P."/>
        </authorList>
    </citation>
    <scope>NUCLEOTIDE SEQUENCE [LARGE SCALE GENOMIC DNA]</scope>
    <source>
        <strain evidence="1 2">CCALA 016</strain>
    </source>
</reference>
<keyword evidence="2" id="KW-1185">Reference proteome</keyword>
<dbReference type="Proteomes" id="UP000239001">
    <property type="component" value="Unassembled WGS sequence"/>
</dbReference>
<dbReference type="EMBL" id="PXOH01000007">
    <property type="protein sequence ID" value="PSF37724.1"/>
    <property type="molecule type" value="Genomic_DNA"/>
</dbReference>
<comment type="caution">
    <text evidence="1">The sequence shown here is derived from an EMBL/GenBank/DDBJ whole genome shotgun (WGS) entry which is preliminary data.</text>
</comment>
<dbReference type="OrthoDB" id="517878at2"/>
<sequence length="61" mass="7616">MELIYRGQTFAYNTRQPLAYEKPCTINWRYRVPNEKYQESYLLKKNYQQPKAINWRWQVPT</sequence>
<evidence type="ECO:0000313" key="2">
    <source>
        <dbReference type="Proteomes" id="UP000239001"/>
    </source>
</evidence>
<gene>
    <name evidence="1" type="ORF">C7H19_09250</name>
</gene>
<proteinExistence type="predicted"/>
<dbReference type="RefSeq" id="WP_106456588.1">
    <property type="nucleotide sequence ID" value="NZ_PXOH01000007.1"/>
</dbReference>
<evidence type="ECO:0000313" key="1">
    <source>
        <dbReference type="EMBL" id="PSF37724.1"/>
    </source>
</evidence>
<evidence type="ECO:0008006" key="3">
    <source>
        <dbReference type="Google" id="ProtNLM"/>
    </source>
</evidence>
<organism evidence="1 2">
    <name type="scientific">Aphanothece hegewaldii CCALA 016</name>
    <dbReference type="NCBI Taxonomy" id="2107694"/>
    <lineage>
        <taxon>Bacteria</taxon>
        <taxon>Bacillati</taxon>
        <taxon>Cyanobacteriota</taxon>
        <taxon>Cyanophyceae</taxon>
        <taxon>Oscillatoriophycideae</taxon>
        <taxon>Chroococcales</taxon>
        <taxon>Aphanothecaceae</taxon>
        <taxon>Aphanothece</taxon>
    </lineage>
</organism>
<accession>A0A2T1LZ91</accession>
<reference evidence="1 2" key="2">
    <citation type="submission" date="2018-03" db="EMBL/GenBank/DDBJ databases">
        <authorList>
            <person name="Keele B.F."/>
        </authorList>
    </citation>
    <scope>NUCLEOTIDE SEQUENCE [LARGE SCALE GENOMIC DNA]</scope>
    <source>
        <strain evidence="1 2">CCALA 016</strain>
    </source>
</reference>
<dbReference type="AlphaFoldDB" id="A0A2T1LZ91"/>